<comment type="caution">
    <text evidence="4">The sequence shown here is derived from an EMBL/GenBank/DDBJ whole genome shotgun (WGS) entry which is preliminary data.</text>
</comment>
<protein>
    <recommendedName>
        <fullName evidence="6">THAP domain-containing protein 9</fullName>
    </recommendedName>
</protein>
<accession>A0AAU9TQC3</accession>
<keyword evidence="5" id="KW-1185">Reference proteome</keyword>
<dbReference type="PANTHER" id="PTHR47577:SF2">
    <property type="entry name" value="THAP DOMAIN CONTAINING 9"/>
    <property type="match status" value="1"/>
</dbReference>
<evidence type="ECO:0000259" key="3">
    <source>
        <dbReference type="Pfam" id="PF22824"/>
    </source>
</evidence>
<dbReference type="Proteomes" id="UP001153954">
    <property type="component" value="Unassembled WGS sequence"/>
</dbReference>
<dbReference type="Pfam" id="PF22824">
    <property type="entry name" value="THAP9_C"/>
    <property type="match status" value="1"/>
</dbReference>
<evidence type="ECO:0000313" key="4">
    <source>
        <dbReference type="EMBL" id="CAH2088904.1"/>
    </source>
</evidence>
<dbReference type="InterPro" id="IPR048367">
    <property type="entry name" value="TNP-like_RNaseH_C"/>
</dbReference>
<dbReference type="InterPro" id="IPR055035">
    <property type="entry name" value="THAP9_C"/>
</dbReference>
<dbReference type="AlphaFoldDB" id="A0AAU9TQC3"/>
<feature type="domain" description="DNA transposase THAP9 C-terminal" evidence="3">
    <location>
        <begin position="343"/>
        <end position="489"/>
    </location>
</feature>
<reference evidence="4" key="1">
    <citation type="submission" date="2022-03" db="EMBL/GenBank/DDBJ databases">
        <authorList>
            <person name="Tunstrom K."/>
        </authorList>
    </citation>
    <scope>NUCLEOTIDE SEQUENCE</scope>
</reference>
<dbReference type="PANTHER" id="PTHR47577">
    <property type="entry name" value="THAP DOMAIN-CONTAINING PROTEIN 6"/>
    <property type="match status" value="1"/>
</dbReference>
<dbReference type="EMBL" id="CAKOGL010000007">
    <property type="protein sequence ID" value="CAH2088904.1"/>
    <property type="molecule type" value="Genomic_DNA"/>
</dbReference>
<proteinExistence type="predicted"/>
<dbReference type="Pfam" id="PF21788">
    <property type="entry name" value="TNP-like_GBD"/>
    <property type="match status" value="1"/>
</dbReference>
<feature type="domain" description="Transposable element P transposase-like GTP-binding insertion" evidence="1">
    <location>
        <begin position="35"/>
        <end position="155"/>
    </location>
</feature>
<name>A0AAU9TQC3_EUPED</name>
<feature type="domain" description="Transposable element P transposase-like RNase H C-terminal" evidence="2">
    <location>
        <begin position="244"/>
        <end position="278"/>
    </location>
</feature>
<gene>
    <name evidence="4" type="ORF">EEDITHA_LOCUS5017</name>
</gene>
<evidence type="ECO:0000259" key="1">
    <source>
        <dbReference type="Pfam" id="PF21788"/>
    </source>
</evidence>
<dbReference type="Pfam" id="PF21789">
    <property type="entry name" value="TNP-like_RNaseH_C"/>
    <property type="match status" value="1"/>
</dbReference>
<evidence type="ECO:0008006" key="6">
    <source>
        <dbReference type="Google" id="ProtNLM"/>
    </source>
</evidence>
<sequence>MKLLGCKIDTKHELKTAFKHPVDKYDMAVFLDPVHMFKLVRNHWESKKVILDSNNNKIDWNLLCQLNKLQEDEGLHFANKITRRHIMFRNNIMKVKLASQVLSTSVATALKFCRENAKLTTFKNSEPTEHFVRNMNNLFDVFNSRNMKQFDYKQPLYSRNKDFIFTFLNLMKTYIRELKIKQATKRKIDKEGKKVQVILQSFKPILECSCKTGFLGILIGIESLQSLYISLVEEDNMLVFIPSYKYCQDHLELLFGMMRMHGGHNNNPNAKQFKGIYRKVLCNLEIKASDNGNCIPLESIGVLNCSSSIKVINGSAQLQKLQEEQLCNDSITITETCSSVVKFLSTELPDLHDLNRYIVGYISGSVAHYLLKVIKCEFCIDALQASDVLWFHKLISLKNRGGLCFPSQSLYDVCCICEAHVRRIVHEDFVVTSNTQRLAIVLQIFKKILGNCGIFIFEENHVNDQIHKNSLIRAVIEKYLDIRLHHVSKCKTLKIIPDSKRQYYNKLTQQKGT</sequence>
<dbReference type="InterPro" id="IPR048366">
    <property type="entry name" value="TNP-like_GBD"/>
</dbReference>
<evidence type="ECO:0000259" key="2">
    <source>
        <dbReference type="Pfam" id="PF21789"/>
    </source>
</evidence>
<organism evidence="4 5">
    <name type="scientific">Euphydryas editha</name>
    <name type="common">Edith's checkerspot</name>
    <dbReference type="NCBI Taxonomy" id="104508"/>
    <lineage>
        <taxon>Eukaryota</taxon>
        <taxon>Metazoa</taxon>
        <taxon>Ecdysozoa</taxon>
        <taxon>Arthropoda</taxon>
        <taxon>Hexapoda</taxon>
        <taxon>Insecta</taxon>
        <taxon>Pterygota</taxon>
        <taxon>Neoptera</taxon>
        <taxon>Endopterygota</taxon>
        <taxon>Lepidoptera</taxon>
        <taxon>Glossata</taxon>
        <taxon>Ditrysia</taxon>
        <taxon>Papilionoidea</taxon>
        <taxon>Nymphalidae</taxon>
        <taxon>Nymphalinae</taxon>
        <taxon>Euphydryas</taxon>
    </lineage>
</organism>
<evidence type="ECO:0000313" key="5">
    <source>
        <dbReference type="Proteomes" id="UP001153954"/>
    </source>
</evidence>